<dbReference type="AlphaFoldDB" id="A0A1A9KD45"/>
<dbReference type="RefSeq" id="WP_064583003.1">
    <property type="nucleotide sequence ID" value="NZ_CP015878.1"/>
</dbReference>
<proteinExistence type="predicted"/>
<sequence>MSIIQKGVVSWSGENPGIYLKKASDPQGDWQVLALYFRVIASAHGRGRGILLLGDPAAAAGYPAARNLCIGDNLELMDYLLTRFVPKFGAFRGREALPHVTLLQATGGSTDDRDPSQWVETIAAGDVSLSLAWKGLQRPLAADVGPGISATGEHRMYSLFQGAEKGEVRLNGERLDGVVVERDFLDGKLNSAFLAFAETWVEEGSQ</sequence>
<accession>A0A1A9KD45</accession>
<gene>
    <name evidence="1" type="ORF">A9C11_14055</name>
</gene>
<evidence type="ECO:0000313" key="1">
    <source>
        <dbReference type="EMBL" id="ANI15040.1"/>
    </source>
</evidence>
<evidence type="ECO:0000313" key="2">
    <source>
        <dbReference type="Proteomes" id="UP000077748"/>
    </source>
</evidence>
<protein>
    <submittedName>
        <fullName evidence="1">Uncharacterized protein</fullName>
    </submittedName>
</protein>
<dbReference type="EMBL" id="CP015878">
    <property type="protein sequence ID" value="ANI15040.1"/>
    <property type="molecule type" value="Genomic_DNA"/>
</dbReference>
<dbReference type="Proteomes" id="UP000077748">
    <property type="component" value="Chromosome"/>
</dbReference>
<reference evidence="1 2" key="1">
    <citation type="submission" date="2016-05" db="EMBL/GenBank/DDBJ databases">
        <title>Genome Sequence of Pseudomonas citronellolis Strain SJTE-3, an Estrogens and Persistent Organic Pollutants degradation strain.</title>
        <authorList>
            <person name="Liang R."/>
        </authorList>
    </citation>
    <scope>NUCLEOTIDE SEQUENCE [LARGE SCALE GENOMIC DNA]</scope>
    <source>
        <strain evidence="1 2">SJTE-3</strain>
    </source>
</reference>
<organism evidence="1 2">
    <name type="scientific">Pseudomonas citronellolis</name>
    <dbReference type="NCBI Taxonomy" id="53408"/>
    <lineage>
        <taxon>Bacteria</taxon>
        <taxon>Pseudomonadati</taxon>
        <taxon>Pseudomonadota</taxon>
        <taxon>Gammaproteobacteria</taxon>
        <taxon>Pseudomonadales</taxon>
        <taxon>Pseudomonadaceae</taxon>
        <taxon>Pseudomonas</taxon>
    </lineage>
</organism>
<name>A0A1A9KD45_9PSED</name>